<dbReference type="EMBL" id="FNQO01000004">
    <property type="protein sequence ID" value="SEA41827.1"/>
    <property type="molecule type" value="Genomic_DNA"/>
</dbReference>
<evidence type="ECO:0000313" key="4">
    <source>
        <dbReference type="Proteomes" id="UP000198658"/>
    </source>
</evidence>
<evidence type="ECO:0008006" key="5">
    <source>
        <dbReference type="Google" id="ProtNLM"/>
    </source>
</evidence>
<keyword evidence="2" id="KW-0732">Signal</keyword>
<feature type="chain" id="PRO_5011541613" description="Lipoprotein" evidence="2">
    <location>
        <begin position="28"/>
        <end position="134"/>
    </location>
</feature>
<keyword evidence="4" id="KW-1185">Reference proteome</keyword>
<proteinExistence type="predicted"/>
<name>A0A1H4B185_9GAMM</name>
<dbReference type="PROSITE" id="PS51257">
    <property type="entry name" value="PROKAR_LIPOPROTEIN"/>
    <property type="match status" value="1"/>
</dbReference>
<evidence type="ECO:0000313" key="3">
    <source>
        <dbReference type="EMBL" id="SEA41827.1"/>
    </source>
</evidence>
<organism evidence="3 4">
    <name type="scientific">Microbulbifer marinus</name>
    <dbReference type="NCBI Taxonomy" id="658218"/>
    <lineage>
        <taxon>Bacteria</taxon>
        <taxon>Pseudomonadati</taxon>
        <taxon>Pseudomonadota</taxon>
        <taxon>Gammaproteobacteria</taxon>
        <taxon>Cellvibrionales</taxon>
        <taxon>Microbulbiferaceae</taxon>
        <taxon>Microbulbifer</taxon>
    </lineage>
</organism>
<accession>A0A1H4B185</accession>
<evidence type="ECO:0000256" key="2">
    <source>
        <dbReference type="SAM" id="SignalP"/>
    </source>
</evidence>
<dbReference type="RefSeq" id="WP_091390590.1">
    <property type="nucleotide sequence ID" value="NZ_FNQO01000004.1"/>
</dbReference>
<sequence>MTALNRLLAVAAAVAITVPLTLGSGCAGSSSSGYQSSGTKVRSAPRVRAGMHYRSHYYGHAWRPWVGFRRPIVVVPPGGGSGGGGGIDREVDPDWGVEAPRMPEAVTLPSTPDMGMPDFGGDMGMGLDLGGFDF</sequence>
<dbReference type="Proteomes" id="UP000198658">
    <property type="component" value="Unassembled WGS sequence"/>
</dbReference>
<dbReference type="AlphaFoldDB" id="A0A1H4B185"/>
<feature type="signal peptide" evidence="2">
    <location>
        <begin position="1"/>
        <end position="27"/>
    </location>
</feature>
<gene>
    <name evidence="3" type="ORF">SAMN05216562_3025</name>
</gene>
<feature type="compositionally biased region" description="Gly residues" evidence="1">
    <location>
        <begin position="77"/>
        <end position="86"/>
    </location>
</feature>
<dbReference type="STRING" id="658218.SAMN05216562_3025"/>
<feature type="region of interest" description="Disordered" evidence="1">
    <location>
        <begin position="77"/>
        <end position="96"/>
    </location>
</feature>
<evidence type="ECO:0000256" key="1">
    <source>
        <dbReference type="SAM" id="MobiDB-lite"/>
    </source>
</evidence>
<reference evidence="4" key="1">
    <citation type="submission" date="2016-10" db="EMBL/GenBank/DDBJ databases">
        <authorList>
            <person name="Varghese N."/>
            <person name="Submissions S."/>
        </authorList>
    </citation>
    <scope>NUCLEOTIDE SEQUENCE [LARGE SCALE GENOMIC DNA]</scope>
    <source>
        <strain evidence="4">CGMCC 1.10657</strain>
    </source>
</reference>
<protein>
    <recommendedName>
        <fullName evidence="5">Lipoprotein</fullName>
    </recommendedName>
</protein>